<dbReference type="EMBL" id="NHNI01000001">
    <property type="protein sequence ID" value="OZY85486.1"/>
    <property type="molecule type" value="Genomic_DNA"/>
</dbReference>
<sequence length="64" mass="6997">MDAKKILASMVAKVLEDGHSVVETVSVSRNGVSVQMCEGLIRYFVDGDEVSALDAFDHLDDRIN</sequence>
<reference evidence="3" key="1">
    <citation type="submission" date="2017-05" db="EMBL/GenBank/DDBJ databases">
        <authorList>
            <person name="Song R."/>
            <person name="Chenine A.L."/>
            <person name="Ruprecht R.M."/>
        </authorList>
    </citation>
    <scope>NUCLEOTIDE SEQUENCE [LARGE SCALE GENOMIC DNA]</scope>
    <source>
        <strain evidence="3">PSBB022</strain>
    </source>
</reference>
<name>A0A266Q6I4_9GAMM</name>
<dbReference type="RefSeq" id="WP_094983396.1">
    <property type="nucleotide sequence ID" value="NZ_NHNI01000001.1"/>
</dbReference>
<dbReference type="EMBL" id="NHNI01000001">
    <property type="protein sequence ID" value="OZY85497.1"/>
    <property type="molecule type" value="Genomic_DNA"/>
</dbReference>
<dbReference type="AlphaFoldDB" id="A0A266Q6I4"/>
<dbReference type="EMBL" id="NHNI01000005">
    <property type="protein sequence ID" value="OZY83159.1"/>
    <property type="molecule type" value="Genomic_DNA"/>
</dbReference>
<dbReference type="Proteomes" id="UP000216101">
    <property type="component" value="Unassembled WGS sequence"/>
</dbReference>
<evidence type="ECO:0000313" key="4">
    <source>
        <dbReference type="Proteomes" id="UP000216101"/>
    </source>
</evidence>
<evidence type="ECO:0000313" key="3">
    <source>
        <dbReference type="EMBL" id="OZY85497.1"/>
    </source>
</evidence>
<reference evidence="4" key="2">
    <citation type="submission" date="2017-05" db="EMBL/GenBank/DDBJ databases">
        <authorList>
            <person name="Barney B.M."/>
        </authorList>
    </citation>
    <scope>NUCLEOTIDE SEQUENCE [LARGE SCALE GENOMIC DNA]</scope>
    <source>
        <strain evidence="4">PSBB022</strain>
    </source>
</reference>
<evidence type="ECO:0000313" key="1">
    <source>
        <dbReference type="EMBL" id="OZY83159.1"/>
    </source>
</evidence>
<keyword evidence="4" id="KW-1185">Reference proteome</keyword>
<evidence type="ECO:0000313" key="2">
    <source>
        <dbReference type="EMBL" id="OZY85486.1"/>
    </source>
</evidence>
<accession>A0A266Q6I4</accession>
<protein>
    <submittedName>
        <fullName evidence="3">Uncharacterized protein</fullName>
    </submittedName>
</protein>
<comment type="caution">
    <text evidence="3">The sequence shown here is derived from an EMBL/GenBank/DDBJ whole genome shotgun (WGS) entry which is preliminary data.</text>
</comment>
<gene>
    <name evidence="2" type="ORF">CBP51_00075</name>
    <name evidence="3" type="ORF">CBP51_00130</name>
    <name evidence="1" type="ORF">CBP51_20445</name>
</gene>
<organism evidence="3 4">
    <name type="scientific">Cellvibrio mixtus</name>
    <dbReference type="NCBI Taxonomy" id="39650"/>
    <lineage>
        <taxon>Bacteria</taxon>
        <taxon>Pseudomonadati</taxon>
        <taxon>Pseudomonadota</taxon>
        <taxon>Gammaproteobacteria</taxon>
        <taxon>Cellvibrionales</taxon>
        <taxon>Cellvibrionaceae</taxon>
        <taxon>Cellvibrio</taxon>
    </lineage>
</organism>
<proteinExistence type="predicted"/>